<feature type="domain" description="Rad4 beta-hairpin" evidence="9">
    <location>
        <begin position="682"/>
        <end position="734"/>
    </location>
</feature>
<feature type="region of interest" description="Disordered" evidence="8">
    <location>
        <begin position="22"/>
        <end position="216"/>
    </location>
</feature>
<keyword evidence="6" id="KW-0234">DNA repair</keyword>
<evidence type="ECO:0000313" key="13">
    <source>
        <dbReference type="Proteomes" id="UP000752171"/>
    </source>
</evidence>
<feature type="domain" description="Rad4 beta-hairpin" evidence="11">
    <location>
        <begin position="802"/>
        <end position="876"/>
    </location>
</feature>
<dbReference type="InterPro" id="IPR004583">
    <property type="entry name" value="DNA_repair_Rad4"/>
</dbReference>
<evidence type="ECO:0000256" key="1">
    <source>
        <dbReference type="ARBA" id="ARBA00004123"/>
    </source>
</evidence>
<comment type="similarity">
    <text evidence="2">Belongs to the XPC family.</text>
</comment>
<comment type="subcellular location">
    <subcellularLocation>
        <location evidence="1">Nucleus</location>
    </subcellularLocation>
</comment>
<dbReference type="FunFam" id="2.20.20.110:FF:000001">
    <property type="entry name" value="DNA repair protein complementing XP-C cells"/>
    <property type="match status" value="1"/>
</dbReference>
<dbReference type="SMART" id="SM01030">
    <property type="entry name" value="BHD_1"/>
    <property type="match status" value="1"/>
</dbReference>
<keyword evidence="3" id="KW-0597">Phosphoprotein</keyword>
<comment type="caution">
    <text evidence="12">The sequence shown here is derived from an EMBL/GenBank/DDBJ whole genome shotgun (WGS) entry which is preliminary data.</text>
</comment>
<dbReference type="InterPro" id="IPR018325">
    <property type="entry name" value="Rad4/PNGase_transGLS-fold"/>
</dbReference>
<evidence type="ECO:0000259" key="9">
    <source>
        <dbReference type="SMART" id="SM01030"/>
    </source>
</evidence>
<feature type="compositionally biased region" description="Basic and acidic residues" evidence="8">
    <location>
        <begin position="963"/>
        <end position="973"/>
    </location>
</feature>
<dbReference type="OrthoDB" id="300780at2759"/>
<dbReference type="Gene3D" id="3.30.70.2460">
    <property type="entry name" value="Rad4, beta-hairpin domain BHD3"/>
    <property type="match status" value="1"/>
</dbReference>
<dbReference type="InterPro" id="IPR018327">
    <property type="entry name" value="BHD_2"/>
</dbReference>
<dbReference type="AlphaFoldDB" id="A0A8T2LMH4"/>
<dbReference type="InterPro" id="IPR042488">
    <property type="entry name" value="Rad4_BHD3_sf"/>
</dbReference>
<feature type="region of interest" description="Disordered" evidence="8">
    <location>
        <begin position="920"/>
        <end position="997"/>
    </location>
</feature>
<feature type="compositionally biased region" description="Acidic residues" evidence="8">
    <location>
        <begin position="479"/>
        <end position="500"/>
    </location>
</feature>
<gene>
    <name evidence="12" type="primary">XPC</name>
    <name evidence="12" type="ORF">AMEX_G15914</name>
</gene>
<feature type="compositionally biased region" description="Basic residues" evidence="8">
    <location>
        <begin position="63"/>
        <end position="73"/>
    </location>
</feature>
<evidence type="ECO:0000259" key="10">
    <source>
        <dbReference type="SMART" id="SM01031"/>
    </source>
</evidence>
<dbReference type="Pfam" id="PF10405">
    <property type="entry name" value="BHD_3"/>
    <property type="match status" value="1"/>
</dbReference>
<feature type="compositionally biased region" description="Basic residues" evidence="8">
    <location>
        <begin position="506"/>
        <end position="522"/>
    </location>
</feature>
<evidence type="ECO:0000256" key="8">
    <source>
        <dbReference type="SAM" id="MobiDB-lite"/>
    </source>
</evidence>
<proteinExistence type="inferred from homology"/>
<accession>A0A8T2LMH4</accession>
<evidence type="ECO:0000259" key="11">
    <source>
        <dbReference type="SMART" id="SM01032"/>
    </source>
</evidence>
<dbReference type="EMBL" id="JAICCE010000012">
    <property type="protein sequence ID" value="KAG9270905.1"/>
    <property type="molecule type" value="Genomic_DNA"/>
</dbReference>
<keyword evidence="5" id="KW-0238">DNA-binding</keyword>
<evidence type="ECO:0000256" key="6">
    <source>
        <dbReference type="ARBA" id="ARBA00023204"/>
    </source>
</evidence>
<dbReference type="Proteomes" id="UP000752171">
    <property type="component" value="Unassembled WGS sequence"/>
</dbReference>
<dbReference type="GO" id="GO:0003684">
    <property type="term" value="F:damaged DNA binding"/>
    <property type="evidence" value="ECO:0007669"/>
    <property type="project" value="InterPro"/>
</dbReference>
<evidence type="ECO:0000256" key="3">
    <source>
        <dbReference type="ARBA" id="ARBA00022553"/>
    </source>
</evidence>
<reference evidence="12 13" key="1">
    <citation type="submission" date="2021-07" db="EMBL/GenBank/DDBJ databases">
        <authorList>
            <person name="Imarazene B."/>
            <person name="Zahm M."/>
            <person name="Klopp C."/>
            <person name="Cabau C."/>
            <person name="Beille S."/>
            <person name="Jouanno E."/>
            <person name="Castinel A."/>
            <person name="Lluch J."/>
            <person name="Gil L."/>
            <person name="Kuchtly C."/>
            <person name="Lopez Roques C."/>
            <person name="Donnadieu C."/>
            <person name="Parrinello H."/>
            <person name="Journot L."/>
            <person name="Du K."/>
            <person name="Schartl M."/>
            <person name="Retaux S."/>
            <person name="Guiguen Y."/>
        </authorList>
    </citation>
    <scope>NUCLEOTIDE SEQUENCE [LARGE SCALE GENOMIC DNA]</scope>
    <source>
        <strain evidence="12">Pach_M1</strain>
        <tissue evidence="12">Testis</tissue>
    </source>
</reference>
<feature type="compositionally biased region" description="Basic residues" evidence="8">
    <location>
        <begin position="429"/>
        <end position="438"/>
    </location>
</feature>
<dbReference type="PANTHER" id="PTHR12135">
    <property type="entry name" value="DNA REPAIR PROTEIN XP-C / RAD4"/>
    <property type="match status" value="1"/>
</dbReference>
<evidence type="ECO:0000256" key="5">
    <source>
        <dbReference type="ARBA" id="ARBA00023125"/>
    </source>
</evidence>
<dbReference type="GO" id="GO:0006298">
    <property type="term" value="P:mismatch repair"/>
    <property type="evidence" value="ECO:0007669"/>
    <property type="project" value="TreeGrafter"/>
</dbReference>
<dbReference type="PANTHER" id="PTHR12135:SF0">
    <property type="entry name" value="DNA REPAIR PROTEIN COMPLEMENTING XP-C CELLS"/>
    <property type="match status" value="1"/>
</dbReference>
<dbReference type="NCBIfam" id="TIGR00605">
    <property type="entry name" value="rad4"/>
    <property type="match status" value="1"/>
</dbReference>
<dbReference type="Gene3D" id="2.20.20.110">
    <property type="entry name" value="Rad4, beta-hairpin domain BHD1"/>
    <property type="match status" value="1"/>
</dbReference>
<feature type="compositionally biased region" description="Acidic residues" evidence="8">
    <location>
        <begin position="179"/>
        <end position="198"/>
    </location>
</feature>
<dbReference type="GO" id="GO:0003697">
    <property type="term" value="F:single-stranded DNA binding"/>
    <property type="evidence" value="ECO:0007669"/>
    <property type="project" value="TreeGrafter"/>
</dbReference>
<dbReference type="InterPro" id="IPR018026">
    <property type="entry name" value="DNA_repair_Rad4-like"/>
</dbReference>
<name>A0A8T2LMH4_ASTMX</name>
<keyword evidence="7" id="KW-0539">Nucleus</keyword>
<dbReference type="Pfam" id="PF10403">
    <property type="entry name" value="BHD_1"/>
    <property type="match status" value="1"/>
</dbReference>
<feature type="compositionally biased region" description="Basic and acidic residues" evidence="8">
    <location>
        <begin position="132"/>
        <end position="141"/>
    </location>
</feature>
<dbReference type="GO" id="GO:0071942">
    <property type="term" value="C:XPC complex"/>
    <property type="evidence" value="ECO:0007669"/>
    <property type="project" value="TreeGrafter"/>
</dbReference>
<feature type="compositionally biased region" description="Basic and acidic residues" evidence="8">
    <location>
        <begin position="399"/>
        <end position="409"/>
    </location>
</feature>
<evidence type="ECO:0000256" key="7">
    <source>
        <dbReference type="ARBA" id="ARBA00023242"/>
    </source>
</evidence>
<dbReference type="Pfam" id="PF10404">
    <property type="entry name" value="BHD_2"/>
    <property type="match status" value="1"/>
</dbReference>
<dbReference type="Gene3D" id="3.90.260.10">
    <property type="entry name" value="Transglutaminase-like"/>
    <property type="match status" value="2"/>
</dbReference>
<protein>
    <submittedName>
        <fullName evidence="12">DNA repair protein complementing XP-C cells</fullName>
    </submittedName>
</protein>
<evidence type="ECO:0000256" key="2">
    <source>
        <dbReference type="ARBA" id="ARBA00009525"/>
    </source>
</evidence>
<feature type="compositionally biased region" description="Acidic residues" evidence="8">
    <location>
        <begin position="539"/>
        <end position="565"/>
    </location>
</feature>
<dbReference type="Pfam" id="PF03835">
    <property type="entry name" value="Rad4"/>
    <property type="match status" value="1"/>
</dbReference>
<sequence length="997" mass="113184">MRDYTTLLHLYYSLPALIPGERGQQRGITGVSEGQLGGSWGGNMAKRKQAADTGSERDTTKKLQQKSRTSKTHNIKEKASAAKTVMKNLKPRVRASRKSDDPSDTKRSKYFKNKEPLGAGPMKAGRPKAGPLKKEPLKAEPYDMSDSSEDVSIISPHITAPPINQIKEEEDQKEVKKEEEDEEEEESDEDEDWEEVEELAGPLGPVDPEQEPAVPSQPVEIEIETAEAMKKRQRKEKRQAEFDTYLRRMMKRFSKELLEETHKVHLLCLLASGLFRNRLLCEADLLAVALSLLPPHFTNVLTERISTGFLEVLLKWFKTTFTLNPELPEEQGVELRELLQRRLGSLSARDHQEMTYLFLLVLRSLRLFCRLVLSLQPVPFKPASKKQEKRQSSNSPPNKSDKSDKKASDSNKISPGSKRLLSAASGGSRRQRGGKRAKKSDGGEEEKEKEREAMAGGQRPKNSRRRSVASKVSYKEDSSEGEGPSDDEEFQLTSEGESDESGGGAKRCRRNSKTKGKGKGGGRRGSSGSRKNRKKKQEEEEEEFKEDEEEEEEDEEDEDEEEEEEHEGRRRGRTQRGGKGDDEWIEVYLDSVKGWVCVDVNQGVGKPQLCTNQASHPVTYVVGVDGEGYLKDLSTRYDPTWLTSSRRRRIDSEWWEETLGFYVSPETEREKKEDKELQDRLLDKPLPTSISQYKNHPLYVLERHLLKYEALYPCTAAILGYCRGEAVYSRDCVHTLHSRDTWLKEARTVRLGEVPYKMVKGFSNRSRKARMMSERKDEKDLALFGPWQTEEYQPPLAVDGRVPRNEFGNVYMFKPCMLPVGCAHLRLPSLHRVARKLSLDCAAAITGFDYHGGYAHAVTDGYIVCEEHQEILRAAWENEQEILKQKEQEKREKRAVSNWKLLVKGLLIRDRLQRRYGQQGLAKSSALGQEGGAAGLSSGEEEEEEGGANSAAPSLAVSWPQNRQEEQEQEKGGAKRSISKRERRGQEKHLFPFEKTA</sequence>
<dbReference type="InterPro" id="IPR036985">
    <property type="entry name" value="Transglutaminase-like_sf"/>
</dbReference>
<feature type="compositionally biased region" description="Basic and acidic residues" evidence="8">
    <location>
        <begin position="439"/>
        <end position="453"/>
    </location>
</feature>
<dbReference type="SMART" id="SM01032">
    <property type="entry name" value="BHD_3"/>
    <property type="match status" value="1"/>
</dbReference>
<feature type="compositionally biased region" description="Basic and acidic residues" evidence="8">
    <location>
        <begin position="97"/>
        <end position="115"/>
    </location>
</feature>
<dbReference type="FunFam" id="3.30.70.2460:FF:000001">
    <property type="entry name" value="DNA repair protein Rad4 family"/>
    <property type="match status" value="1"/>
</dbReference>
<dbReference type="InterPro" id="IPR018328">
    <property type="entry name" value="Rad4_beta-hairpin_dom3"/>
</dbReference>
<dbReference type="SUPFAM" id="SSF54001">
    <property type="entry name" value="Cysteine proteinases"/>
    <property type="match status" value="1"/>
</dbReference>
<feature type="compositionally biased region" description="Basic and acidic residues" evidence="8">
    <location>
        <begin position="984"/>
        <end position="997"/>
    </location>
</feature>
<dbReference type="GO" id="GO:0006289">
    <property type="term" value="P:nucleotide-excision repair"/>
    <property type="evidence" value="ECO:0007669"/>
    <property type="project" value="InterPro"/>
</dbReference>
<feature type="region of interest" description="Disordered" evidence="8">
    <location>
        <begin position="381"/>
        <end position="580"/>
    </location>
</feature>
<organism evidence="12 13">
    <name type="scientific">Astyanax mexicanus</name>
    <name type="common">Blind cave fish</name>
    <name type="synonym">Astyanax fasciatus mexicanus</name>
    <dbReference type="NCBI Taxonomy" id="7994"/>
    <lineage>
        <taxon>Eukaryota</taxon>
        <taxon>Metazoa</taxon>
        <taxon>Chordata</taxon>
        <taxon>Craniata</taxon>
        <taxon>Vertebrata</taxon>
        <taxon>Euteleostomi</taxon>
        <taxon>Actinopterygii</taxon>
        <taxon>Neopterygii</taxon>
        <taxon>Teleostei</taxon>
        <taxon>Ostariophysi</taxon>
        <taxon>Characiformes</taxon>
        <taxon>Characoidei</taxon>
        <taxon>Acestrorhamphidae</taxon>
        <taxon>Acestrorhamphinae</taxon>
        <taxon>Astyanax</taxon>
    </lineage>
</organism>
<keyword evidence="4" id="KW-0227">DNA damage</keyword>
<dbReference type="GO" id="GO:0005737">
    <property type="term" value="C:cytoplasm"/>
    <property type="evidence" value="ECO:0007669"/>
    <property type="project" value="TreeGrafter"/>
</dbReference>
<dbReference type="GO" id="GO:0000111">
    <property type="term" value="C:nucleotide-excision repair factor 2 complex"/>
    <property type="evidence" value="ECO:0007669"/>
    <property type="project" value="TreeGrafter"/>
</dbReference>
<dbReference type="InterPro" id="IPR038765">
    <property type="entry name" value="Papain-like_cys_pep_sf"/>
</dbReference>
<dbReference type="SMART" id="SM01031">
    <property type="entry name" value="BHD_2"/>
    <property type="match status" value="1"/>
</dbReference>
<feature type="domain" description="Rad4 beta-hairpin" evidence="10">
    <location>
        <begin position="736"/>
        <end position="795"/>
    </location>
</feature>
<evidence type="ECO:0000256" key="4">
    <source>
        <dbReference type="ARBA" id="ARBA00022763"/>
    </source>
</evidence>
<evidence type="ECO:0000313" key="12">
    <source>
        <dbReference type="EMBL" id="KAG9270905.1"/>
    </source>
</evidence>
<dbReference type="InterPro" id="IPR018326">
    <property type="entry name" value="Rad4_beta-hairpin_dom1"/>
</dbReference>